<evidence type="ECO:0000313" key="7">
    <source>
        <dbReference type="EMBL" id="CDY57622.1"/>
    </source>
</evidence>
<dbReference type="SMART" id="SM00091">
    <property type="entry name" value="PAS"/>
    <property type="match status" value="1"/>
</dbReference>
<dbReference type="GO" id="GO:0006355">
    <property type="term" value="P:regulation of DNA-templated transcription"/>
    <property type="evidence" value="ECO:0007669"/>
    <property type="project" value="InterPro"/>
</dbReference>
<dbReference type="AlphaFoldDB" id="A0A078J4G7"/>
<dbReference type="InterPro" id="IPR000014">
    <property type="entry name" value="PAS"/>
</dbReference>
<dbReference type="Gramene" id="CDY57622">
    <property type="protein sequence ID" value="CDY57622"/>
    <property type="gene ID" value="GSBRNA2T00022427001"/>
</dbReference>
<evidence type="ECO:0000256" key="1">
    <source>
        <dbReference type="ARBA" id="ARBA00022543"/>
    </source>
</evidence>
<name>A0A078J4G7_BRANA</name>
<keyword evidence="8" id="KW-1185">Reference proteome</keyword>
<dbReference type="PROSITE" id="PS50112">
    <property type="entry name" value="PAS"/>
    <property type="match status" value="1"/>
</dbReference>
<protein>
    <submittedName>
        <fullName evidence="6">(rape) hypothetical protein</fullName>
    </submittedName>
    <submittedName>
        <fullName evidence="7">BnaCnng32240D protein</fullName>
    </submittedName>
</protein>
<keyword evidence="3" id="KW-0157">Chromophore</keyword>
<dbReference type="CDD" id="cd00130">
    <property type="entry name" value="PAS"/>
    <property type="match status" value="1"/>
</dbReference>
<dbReference type="Pfam" id="PF00989">
    <property type="entry name" value="PAS"/>
    <property type="match status" value="1"/>
</dbReference>
<evidence type="ECO:0000313" key="6">
    <source>
        <dbReference type="EMBL" id="CAF1703549.1"/>
    </source>
</evidence>
<proteinExistence type="predicted"/>
<dbReference type="EMBL" id="HG994367">
    <property type="protein sequence ID" value="CAF1703549.1"/>
    <property type="molecule type" value="Genomic_DNA"/>
</dbReference>
<keyword evidence="2" id="KW-0716">Sensory transduction</keyword>
<dbReference type="PaxDb" id="3708-A0A078J4G7"/>
<reference evidence="7 8" key="1">
    <citation type="journal article" date="2014" name="Science">
        <title>Plant genetics. Early allopolyploid evolution in the post-Neolithic Brassica napus oilseed genome.</title>
        <authorList>
            <person name="Chalhoub B."/>
            <person name="Denoeud F."/>
            <person name="Liu S."/>
            <person name="Parkin I.A."/>
            <person name="Tang H."/>
            <person name="Wang X."/>
            <person name="Chiquet J."/>
            <person name="Belcram H."/>
            <person name="Tong C."/>
            <person name="Samans B."/>
            <person name="Correa M."/>
            <person name="Da Silva C."/>
            <person name="Just J."/>
            <person name="Falentin C."/>
            <person name="Koh C.S."/>
            <person name="Le Clainche I."/>
            <person name="Bernard M."/>
            <person name="Bento P."/>
            <person name="Noel B."/>
            <person name="Labadie K."/>
            <person name="Alberti A."/>
            <person name="Charles M."/>
            <person name="Arnaud D."/>
            <person name="Guo H."/>
            <person name="Daviaud C."/>
            <person name="Alamery S."/>
            <person name="Jabbari K."/>
            <person name="Zhao M."/>
            <person name="Edger P.P."/>
            <person name="Chelaifa H."/>
            <person name="Tack D."/>
            <person name="Lassalle G."/>
            <person name="Mestiri I."/>
            <person name="Schnel N."/>
            <person name="Le Paslier M.C."/>
            <person name="Fan G."/>
            <person name="Renault V."/>
            <person name="Bayer P.E."/>
            <person name="Golicz A.A."/>
            <person name="Manoli S."/>
            <person name="Lee T.H."/>
            <person name="Thi V.H."/>
            <person name="Chalabi S."/>
            <person name="Hu Q."/>
            <person name="Fan C."/>
            <person name="Tollenaere R."/>
            <person name="Lu Y."/>
            <person name="Battail C."/>
            <person name="Shen J."/>
            <person name="Sidebottom C.H."/>
            <person name="Wang X."/>
            <person name="Canaguier A."/>
            <person name="Chauveau A."/>
            <person name="Berard A."/>
            <person name="Deniot G."/>
            <person name="Guan M."/>
            <person name="Liu Z."/>
            <person name="Sun F."/>
            <person name="Lim Y.P."/>
            <person name="Lyons E."/>
            <person name="Town C.D."/>
            <person name="Bancroft I."/>
            <person name="Wang X."/>
            <person name="Meng J."/>
            <person name="Ma J."/>
            <person name="Pires J.C."/>
            <person name="King G.J."/>
            <person name="Brunel D."/>
            <person name="Delourme R."/>
            <person name="Renard M."/>
            <person name="Aury J.M."/>
            <person name="Adams K.L."/>
            <person name="Batley J."/>
            <person name="Snowdon R.J."/>
            <person name="Tost J."/>
            <person name="Edwards D."/>
            <person name="Zhou Y."/>
            <person name="Hua W."/>
            <person name="Sharpe A.G."/>
            <person name="Paterson A.H."/>
            <person name="Guan C."/>
            <person name="Wincker P."/>
        </authorList>
    </citation>
    <scope>NUCLEOTIDE SEQUENCE [LARGE SCALE GENOMIC DNA]</scope>
    <source>
        <strain evidence="8">cv. Darmor-bzh</strain>
    </source>
</reference>
<dbReference type="GO" id="GO:0009881">
    <property type="term" value="F:photoreceptor activity"/>
    <property type="evidence" value="ECO:0007669"/>
    <property type="project" value="UniProtKB-KW"/>
</dbReference>
<dbReference type="InterPro" id="IPR013767">
    <property type="entry name" value="PAS_fold"/>
</dbReference>
<dbReference type="Proteomes" id="UP000028999">
    <property type="component" value="Unassembled WGS sequence"/>
</dbReference>
<dbReference type="STRING" id="3708.A0A078J4G7"/>
<gene>
    <name evidence="7" type="primary">BnaCnng32240D</name>
    <name evidence="6" type="ORF">DARMORV10_C03P42270.1</name>
    <name evidence="7" type="ORF">GSBRNA2T00022427001</name>
</gene>
<evidence type="ECO:0000256" key="3">
    <source>
        <dbReference type="ARBA" id="ARBA00022991"/>
    </source>
</evidence>
<sequence>MEIPPTKEQLMKMLELEESYKLLKQEMSRLKAVSTELGHSAKRNISQGALALRKSCTESLQKENRIQDTISLRDGIAGGTRPSAGKFTHQQYLNVLQSMGQSVHVFDLKMRIIFWNAMAEEQFGYTAAEAVGQNPINVMVDDHDTAFAMNITQRCFNGESWTGEFPVRNKSGHRFSAVSTCSPFYDDAGSLVGIISITSKAAPYLHPSISLAKLKAKQGETTSSSGRSSFVSKGAVLSKLGLDSHQPIQAAIASKISDLACKVSNMVMSKMRAGDFGAALSDHRDVRCIIKWCQHTKKGFYIFSFWCIHM</sequence>
<dbReference type="SUPFAM" id="SSF55785">
    <property type="entry name" value="PYP-like sensor domain (PAS domain)"/>
    <property type="match status" value="1"/>
</dbReference>
<dbReference type="EMBL" id="LK033589">
    <property type="protein sequence ID" value="CDY57622.1"/>
    <property type="molecule type" value="Genomic_DNA"/>
</dbReference>
<dbReference type="Proteomes" id="UP001295469">
    <property type="component" value="Chromosome C03"/>
</dbReference>
<dbReference type="InterPro" id="IPR035965">
    <property type="entry name" value="PAS-like_dom_sf"/>
</dbReference>
<evidence type="ECO:0000256" key="4">
    <source>
        <dbReference type="ARBA" id="ARBA00023170"/>
    </source>
</evidence>
<reference evidence="6" key="3">
    <citation type="submission" date="2021-01" db="EMBL/GenBank/DDBJ databases">
        <authorList>
            <consortium name="Genoscope - CEA"/>
            <person name="William W."/>
        </authorList>
    </citation>
    <scope>NUCLEOTIDE SEQUENCE</scope>
</reference>
<dbReference type="Gene3D" id="3.30.450.20">
    <property type="entry name" value="PAS domain"/>
    <property type="match status" value="1"/>
</dbReference>
<keyword evidence="1" id="KW-0600">Photoreceptor protein</keyword>
<evidence type="ECO:0000259" key="5">
    <source>
        <dbReference type="PROSITE" id="PS50112"/>
    </source>
</evidence>
<evidence type="ECO:0000256" key="2">
    <source>
        <dbReference type="ARBA" id="ARBA00022606"/>
    </source>
</evidence>
<keyword evidence="4" id="KW-0675">Receptor</keyword>
<organism evidence="7 8">
    <name type="scientific">Brassica napus</name>
    <name type="common">Rape</name>
    <dbReference type="NCBI Taxonomy" id="3708"/>
    <lineage>
        <taxon>Eukaryota</taxon>
        <taxon>Viridiplantae</taxon>
        <taxon>Streptophyta</taxon>
        <taxon>Embryophyta</taxon>
        <taxon>Tracheophyta</taxon>
        <taxon>Spermatophyta</taxon>
        <taxon>Magnoliopsida</taxon>
        <taxon>eudicotyledons</taxon>
        <taxon>Gunneridae</taxon>
        <taxon>Pentapetalae</taxon>
        <taxon>rosids</taxon>
        <taxon>malvids</taxon>
        <taxon>Brassicales</taxon>
        <taxon>Brassicaceae</taxon>
        <taxon>Brassiceae</taxon>
        <taxon>Brassica</taxon>
    </lineage>
</organism>
<dbReference type="NCBIfam" id="TIGR00229">
    <property type="entry name" value="sensory_box"/>
    <property type="match status" value="1"/>
</dbReference>
<accession>A0A078J4G7</accession>
<feature type="domain" description="PAS" evidence="5">
    <location>
        <begin position="88"/>
        <end position="159"/>
    </location>
</feature>
<reference evidence="7" key="2">
    <citation type="submission" date="2014-06" db="EMBL/GenBank/DDBJ databases">
        <authorList>
            <person name="Genoscope - CEA"/>
        </authorList>
    </citation>
    <scope>NUCLEOTIDE SEQUENCE</scope>
</reference>
<evidence type="ECO:0000313" key="8">
    <source>
        <dbReference type="Proteomes" id="UP000028999"/>
    </source>
</evidence>